<dbReference type="OrthoDB" id="140919at2"/>
<dbReference type="SUPFAM" id="SSF53697">
    <property type="entry name" value="SIS domain"/>
    <property type="match status" value="1"/>
</dbReference>
<dbReference type="InterPro" id="IPR001347">
    <property type="entry name" value="SIS_dom"/>
</dbReference>
<dbReference type="UniPathway" id="UPA00109">
    <property type="reaction ID" value="UER00181"/>
</dbReference>
<evidence type="ECO:0000313" key="6">
    <source>
        <dbReference type="EMBL" id="AIE87461.1"/>
    </source>
</evidence>
<keyword evidence="7" id="KW-1185">Reference proteome</keyword>
<dbReference type="STRING" id="661478.OP10G_4093"/>
<sequence>MSQEKIDPQNLALGEYEAAVKERLEQLRQSDFSNRFWKKDPTLWGGDAQRQQAVASMLGWIDVLPKIEARLAEIDDFVADVRQAGFERVILAGMGGSSLAPLVFSECILRGENGLRVDVLDSTDPATVLRIERAGSLDKTLVVIASKSGSTAEPTAFDTYFFDKIGNPANFVAITDPGSPFEKSARDRNFRKIFLNYADIGGRFSALSFFGLVPAALMGLDVREMLQQAMALQNASEPAFELGAALGELAKGGRDKLTFLTTPELSPLGLWMEQLVAESTGKQGTGILPIAGEEPGPPSVYGVDRVFVVFRSFGTDCTSVDIAAAPLRSAGHPVVTLDLQGPYAIAQEMFRFEIATAVVGAILDINPFDQPNVQESKDITKKLLETVERDGHLPESPVSINETPLKMFGDTCADTISEAVQIFLSGHQPDDYVAIMAYLPESEELTKALHHLQRDIRDHTRLATTFGYGPRFLHSTGQYHKGGPSNGYYLQLTGGHSADAPIPARRASWGQFIDGQAMGDLEALRSKGRRVLRIDLGTDPVAALPALAKSFAEGLKQI</sequence>
<dbReference type="GO" id="GO:0006096">
    <property type="term" value="P:glycolytic process"/>
    <property type="evidence" value="ECO:0007669"/>
    <property type="project" value="UniProtKB-UniPathway"/>
</dbReference>
<dbReference type="GO" id="GO:0048029">
    <property type="term" value="F:monosaccharide binding"/>
    <property type="evidence" value="ECO:0007669"/>
    <property type="project" value="TreeGrafter"/>
</dbReference>
<keyword evidence="2 4" id="KW-0324">Glycolysis</keyword>
<keyword evidence="1 4" id="KW-0312">Gluconeogenesis</keyword>
<accession>A0A068NVI3</accession>
<dbReference type="eggNOG" id="COG0166">
    <property type="taxonomic scope" value="Bacteria"/>
</dbReference>
<dbReference type="GO" id="GO:0097367">
    <property type="term" value="F:carbohydrate derivative binding"/>
    <property type="evidence" value="ECO:0007669"/>
    <property type="project" value="InterPro"/>
</dbReference>
<name>A0A068NVI3_FIMGI</name>
<evidence type="ECO:0000256" key="3">
    <source>
        <dbReference type="ARBA" id="ARBA00023235"/>
    </source>
</evidence>
<dbReference type="GO" id="GO:0006094">
    <property type="term" value="P:gluconeogenesis"/>
    <property type="evidence" value="ECO:0007669"/>
    <property type="project" value="UniProtKB-KW"/>
</dbReference>
<comment type="similarity">
    <text evidence="4">Belongs to the GPI family.</text>
</comment>
<protein>
    <recommendedName>
        <fullName evidence="4">Glucose-6-phosphate isomerase</fullName>
        <ecNumber evidence="4">5.3.1.9</ecNumber>
    </recommendedName>
</protein>
<dbReference type="PRINTS" id="PR00662">
    <property type="entry name" value="G6PISOMERASE"/>
</dbReference>
<dbReference type="PANTHER" id="PTHR11469:SF1">
    <property type="entry name" value="GLUCOSE-6-PHOSPHATE ISOMERASE"/>
    <property type="match status" value="1"/>
</dbReference>
<reference evidence="6 7" key="1">
    <citation type="journal article" date="2014" name="PLoS ONE">
        <title>The first complete genome sequence of the class fimbriimonadia in the phylum armatimonadetes.</title>
        <authorList>
            <person name="Hu Z.Y."/>
            <person name="Wang Y.Z."/>
            <person name="Im W.T."/>
            <person name="Wang S.Y."/>
            <person name="Zhao G.P."/>
            <person name="Zheng H.J."/>
            <person name="Quan Z.X."/>
        </authorList>
    </citation>
    <scope>NUCLEOTIDE SEQUENCE [LARGE SCALE GENOMIC DNA]</scope>
    <source>
        <strain evidence="6">Gsoil 348</strain>
    </source>
</reference>
<evidence type="ECO:0000256" key="4">
    <source>
        <dbReference type="RuleBase" id="RU000612"/>
    </source>
</evidence>
<dbReference type="HOGENOM" id="CLU_036298_0_0_0"/>
<dbReference type="KEGG" id="fgi:OP10G_4093"/>
<keyword evidence="3 4" id="KW-0413">Isomerase</keyword>
<comment type="pathway">
    <text evidence="4">Carbohydrate degradation; glycolysis; D-glyceraldehyde 3-phosphate and glycerone phosphate from D-glucose: step 2/4.</text>
</comment>
<evidence type="ECO:0000313" key="7">
    <source>
        <dbReference type="Proteomes" id="UP000027982"/>
    </source>
</evidence>
<dbReference type="Gene3D" id="3.40.50.10490">
    <property type="entry name" value="Glucose-6-phosphate isomerase like protein, domain 1"/>
    <property type="match status" value="3"/>
</dbReference>
<dbReference type="PROSITE" id="PS51463">
    <property type="entry name" value="P_GLUCOSE_ISOMERASE_3"/>
    <property type="match status" value="1"/>
</dbReference>
<dbReference type="Pfam" id="PF00342">
    <property type="entry name" value="PGI"/>
    <property type="match status" value="1"/>
</dbReference>
<dbReference type="AlphaFoldDB" id="A0A068NVI3"/>
<feature type="domain" description="SIS" evidence="5">
    <location>
        <begin position="78"/>
        <end position="236"/>
    </location>
</feature>
<comment type="catalytic activity">
    <reaction evidence="4">
        <text>alpha-D-glucose 6-phosphate = beta-D-fructose 6-phosphate</text>
        <dbReference type="Rhea" id="RHEA:11816"/>
        <dbReference type="ChEBI" id="CHEBI:57634"/>
        <dbReference type="ChEBI" id="CHEBI:58225"/>
        <dbReference type="EC" id="5.3.1.9"/>
    </reaction>
</comment>
<dbReference type="InterPro" id="IPR046348">
    <property type="entry name" value="SIS_dom_sf"/>
</dbReference>
<dbReference type="GO" id="GO:0005829">
    <property type="term" value="C:cytosol"/>
    <property type="evidence" value="ECO:0007669"/>
    <property type="project" value="TreeGrafter"/>
</dbReference>
<evidence type="ECO:0000259" key="5">
    <source>
        <dbReference type="PROSITE" id="PS51464"/>
    </source>
</evidence>
<dbReference type="EC" id="5.3.1.9" evidence="4"/>
<dbReference type="PANTHER" id="PTHR11469">
    <property type="entry name" value="GLUCOSE-6-PHOSPHATE ISOMERASE"/>
    <property type="match status" value="1"/>
</dbReference>
<organism evidence="6 7">
    <name type="scientific">Fimbriimonas ginsengisoli Gsoil 348</name>
    <dbReference type="NCBI Taxonomy" id="661478"/>
    <lineage>
        <taxon>Bacteria</taxon>
        <taxon>Bacillati</taxon>
        <taxon>Armatimonadota</taxon>
        <taxon>Fimbriimonadia</taxon>
        <taxon>Fimbriimonadales</taxon>
        <taxon>Fimbriimonadaceae</taxon>
        <taxon>Fimbriimonas</taxon>
    </lineage>
</organism>
<proteinExistence type="inferred from homology"/>
<gene>
    <name evidence="6" type="ORF">OP10G_4093</name>
</gene>
<dbReference type="GO" id="GO:0051156">
    <property type="term" value="P:glucose 6-phosphate metabolic process"/>
    <property type="evidence" value="ECO:0007669"/>
    <property type="project" value="TreeGrafter"/>
</dbReference>
<dbReference type="PROSITE" id="PS51464">
    <property type="entry name" value="SIS"/>
    <property type="match status" value="1"/>
</dbReference>
<evidence type="ECO:0000256" key="1">
    <source>
        <dbReference type="ARBA" id="ARBA00022432"/>
    </source>
</evidence>
<evidence type="ECO:0000256" key="2">
    <source>
        <dbReference type="ARBA" id="ARBA00023152"/>
    </source>
</evidence>
<dbReference type="EMBL" id="CP007139">
    <property type="protein sequence ID" value="AIE87461.1"/>
    <property type="molecule type" value="Genomic_DNA"/>
</dbReference>
<dbReference type="RefSeq" id="WP_025228643.1">
    <property type="nucleotide sequence ID" value="NZ_CP007139.1"/>
</dbReference>
<dbReference type="GO" id="GO:0004347">
    <property type="term" value="F:glucose-6-phosphate isomerase activity"/>
    <property type="evidence" value="ECO:0007669"/>
    <property type="project" value="UniProtKB-EC"/>
</dbReference>
<dbReference type="InterPro" id="IPR001672">
    <property type="entry name" value="G6P_Isomerase"/>
</dbReference>
<dbReference type="Proteomes" id="UP000027982">
    <property type="component" value="Chromosome"/>
</dbReference>